<comment type="caution">
    <text evidence="1">The sequence shown here is derived from an EMBL/GenBank/DDBJ whole genome shotgun (WGS) entry which is preliminary data.</text>
</comment>
<dbReference type="EMBL" id="CM042885">
    <property type="protein sequence ID" value="KAI4366606.1"/>
    <property type="molecule type" value="Genomic_DNA"/>
</dbReference>
<proteinExistence type="predicted"/>
<name>A0ACB9QJW2_9MYRT</name>
<dbReference type="Proteomes" id="UP001057402">
    <property type="component" value="Chromosome 6"/>
</dbReference>
<accession>A0ACB9QJW2</accession>
<keyword evidence="2" id="KW-1185">Reference proteome</keyword>
<reference evidence="2" key="1">
    <citation type="journal article" date="2023" name="Front. Plant Sci.">
        <title>Chromosomal-level genome assembly of Melastoma candidum provides insights into trichome evolution.</title>
        <authorList>
            <person name="Zhong Y."/>
            <person name="Wu W."/>
            <person name="Sun C."/>
            <person name="Zou P."/>
            <person name="Liu Y."/>
            <person name="Dai S."/>
            <person name="Zhou R."/>
        </authorList>
    </citation>
    <scope>NUCLEOTIDE SEQUENCE [LARGE SCALE GENOMIC DNA]</scope>
</reference>
<gene>
    <name evidence="1" type="ORF">MLD38_022465</name>
</gene>
<organism evidence="1 2">
    <name type="scientific">Melastoma candidum</name>
    <dbReference type="NCBI Taxonomy" id="119954"/>
    <lineage>
        <taxon>Eukaryota</taxon>
        <taxon>Viridiplantae</taxon>
        <taxon>Streptophyta</taxon>
        <taxon>Embryophyta</taxon>
        <taxon>Tracheophyta</taxon>
        <taxon>Spermatophyta</taxon>
        <taxon>Magnoliopsida</taxon>
        <taxon>eudicotyledons</taxon>
        <taxon>Gunneridae</taxon>
        <taxon>Pentapetalae</taxon>
        <taxon>rosids</taxon>
        <taxon>malvids</taxon>
        <taxon>Myrtales</taxon>
        <taxon>Melastomataceae</taxon>
        <taxon>Melastomatoideae</taxon>
        <taxon>Melastomateae</taxon>
        <taxon>Melastoma</taxon>
    </lineage>
</organism>
<evidence type="ECO:0000313" key="2">
    <source>
        <dbReference type="Proteomes" id="UP001057402"/>
    </source>
</evidence>
<sequence>MQMDTEAVIPRLGGSGSNQIGPLNVLGMTRTFGSLPNCDGQPSDDKDFDDQKKPGWRKFMAFVGPGFLVSLAYLDPGNLETDLQAGASYGYGQLWVILIGLVFALIIQSLAANLGVATGKHLAELCKAEYPTPVRYCLWLLTEFAVINADIPEVIGTAFGLNILAHIPVWVGVLMTGMSTLLLLGLQRYGIRKLELLITMLVFVLAACFFGEMGYAKPPVGPVVQGLFVPKLTGHGAVGNVIALLGALVMPHNLFLHSALVLSRKVSRSVKGVNEACRYFQLETGFALFIALLINITVVSVSGSVCTGPNVSSETKDSCNNISLDSASFLLKVSNSSLPASTYYIFLFSRAYLLENSQNVLGRSSSTIYGISLLASGQSSAITGTFAGQFVMQGFIDLKMQPWKRNLITRSIAIVPSLIVSTISGPSGAGKLIIIASMILSFELPFALLPLLKFSSGSAKMGPHKNSIYVIAFSWIFGFGIIGINVYYLSTGFIGWLINNELSRVANVFIGILVFPLMAIYLVAIIYLTFRKDRVVTIVEHANQQANMESGVLTTMSPVHLDEVPSRRDLAEITPSD</sequence>
<protein>
    <submittedName>
        <fullName evidence="1">Uncharacterized protein</fullName>
    </submittedName>
</protein>
<evidence type="ECO:0000313" key="1">
    <source>
        <dbReference type="EMBL" id="KAI4366606.1"/>
    </source>
</evidence>